<name>A0A2S7U2T2_9BACT</name>
<protein>
    <recommendedName>
        <fullName evidence="1">DUF2314 domain-containing protein</fullName>
    </recommendedName>
</protein>
<comment type="caution">
    <text evidence="2">The sequence shown here is derived from an EMBL/GenBank/DDBJ whole genome shotgun (WGS) entry which is preliminary data.</text>
</comment>
<accession>A0A2S7U2T2</accession>
<dbReference type="Pfam" id="PF10077">
    <property type="entry name" value="DUF2314"/>
    <property type="match status" value="1"/>
</dbReference>
<dbReference type="InterPro" id="IPR018756">
    <property type="entry name" value="DUF2314"/>
</dbReference>
<dbReference type="RefSeq" id="WP_165788833.1">
    <property type="nucleotide sequence ID" value="NZ_MQWA01000001.1"/>
</dbReference>
<reference evidence="2 3" key="1">
    <citation type="submission" date="2016-12" db="EMBL/GenBank/DDBJ databases">
        <title>Study of bacterial adaptation to deep sea.</title>
        <authorList>
            <person name="Song J."/>
            <person name="Yoshizawa S."/>
            <person name="Kogure K."/>
        </authorList>
    </citation>
    <scope>NUCLEOTIDE SEQUENCE [LARGE SCALE GENOMIC DNA]</scope>
    <source>
        <strain evidence="2 3">SAORIC-165</strain>
    </source>
</reference>
<keyword evidence="3" id="KW-1185">Reference proteome</keyword>
<evidence type="ECO:0000313" key="2">
    <source>
        <dbReference type="EMBL" id="PQJ29288.1"/>
    </source>
</evidence>
<proteinExistence type="predicted"/>
<dbReference type="Proteomes" id="UP000239907">
    <property type="component" value="Unassembled WGS sequence"/>
</dbReference>
<dbReference type="AlphaFoldDB" id="A0A2S7U2T2"/>
<sequence>MSEEEKYPYATLENDGYELDLIEAENRQKQGFLEEPIPADDERFAVEEGDIVKLVFHYAKPFKVEGKSHSLEHMWAVVTNTDDGIIVGYLDNQPQYTKLLTPGQEINFHPEHIIAIWRGE</sequence>
<evidence type="ECO:0000313" key="3">
    <source>
        <dbReference type="Proteomes" id="UP000239907"/>
    </source>
</evidence>
<evidence type="ECO:0000259" key="1">
    <source>
        <dbReference type="Pfam" id="PF10077"/>
    </source>
</evidence>
<dbReference type="EMBL" id="MQWA01000001">
    <property type="protein sequence ID" value="PQJ29288.1"/>
    <property type="molecule type" value="Genomic_DNA"/>
</dbReference>
<organism evidence="2 3">
    <name type="scientific">Rubritalea profundi</name>
    <dbReference type="NCBI Taxonomy" id="1658618"/>
    <lineage>
        <taxon>Bacteria</taxon>
        <taxon>Pseudomonadati</taxon>
        <taxon>Verrucomicrobiota</taxon>
        <taxon>Verrucomicrobiia</taxon>
        <taxon>Verrucomicrobiales</taxon>
        <taxon>Rubritaleaceae</taxon>
        <taxon>Rubritalea</taxon>
    </lineage>
</organism>
<feature type="domain" description="DUF2314" evidence="1">
    <location>
        <begin position="60"/>
        <end position="113"/>
    </location>
</feature>
<gene>
    <name evidence="2" type="ORF">BSZ32_12825</name>
</gene>